<reference evidence="6" key="1">
    <citation type="submission" date="2017-10" db="EMBL/GenBank/DDBJ databases">
        <title>Completed PacBio SMRT sequence of Methylosinus trichosporium OB3b reveals presence of a third large plasmid.</title>
        <authorList>
            <person name="Charles T.C."/>
            <person name="Lynch M.D.J."/>
            <person name="Heil J.R."/>
            <person name="Cheng J."/>
        </authorList>
    </citation>
    <scope>NUCLEOTIDE SEQUENCE [LARGE SCALE GENOMIC DNA]</scope>
    <source>
        <strain evidence="6">OB3b</strain>
    </source>
</reference>
<organism evidence="5 6">
    <name type="scientific">Methylosinus trichosporium (strain ATCC 35070 / NCIMB 11131 / UNIQEM 75 / OB3b)</name>
    <dbReference type="NCBI Taxonomy" id="595536"/>
    <lineage>
        <taxon>Bacteria</taxon>
        <taxon>Pseudomonadati</taxon>
        <taxon>Pseudomonadota</taxon>
        <taxon>Alphaproteobacteria</taxon>
        <taxon>Hyphomicrobiales</taxon>
        <taxon>Methylocystaceae</taxon>
        <taxon>Methylosinus</taxon>
    </lineage>
</organism>
<dbReference type="KEGG" id="mtw:CQW49_16770"/>
<evidence type="ECO:0000313" key="5">
    <source>
        <dbReference type="EMBL" id="ATQ69350.1"/>
    </source>
</evidence>
<dbReference type="EMBL" id="CP023737">
    <property type="protein sequence ID" value="ATQ69350.1"/>
    <property type="molecule type" value="Genomic_DNA"/>
</dbReference>
<gene>
    <name evidence="5" type="ORF">CQW49_16770</name>
</gene>
<dbReference type="PANTHER" id="PTHR42756:SF1">
    <property type="entry name" value="TRANSCRIPTIONAL REPRESSOR OF EMRAB OPERON"/>
    <property type="match status" value="1"/>
</dbReference>
<evidence type="ECO:0000256" key="1">
    <source>
        <dbReference type="ARBA" id="ARBA00023015"/>
    </source>
</evidence>
<dbReference type="InterPro" id="IPR036388">
    <property type="entry name" value="WH-like_DNA-bd_sf"/>
</dbReference>
<accession>A0A2D2D2X7</accession>
<dbReference type="PROSITE" id="PS50995">
    <property type="entry name" value="HTH_MARR_2"/>
    <property type="match status" value="1"/>
</dbReference>
<dbReference type="InterPro" id="IPR000835">
    <property type="entry name" value="HTH_MarR-typ"/>
</dbReference>
<feature type="domain" description="HTH marR-type" evidence="4">
    <location>
        <begin position="30"/>
        <end position="165"/>
    </location>
</feature>
<dbReference type="STRING" id="595536.GCA_000178815_01827"/>
<keyword evidence="3" id="KW-0804">Transcription</keyword>
<proteinExistence type="predicted"/>
<evidence type="ECO:0000259" key="4">
    <source>
        <dbReference type="PROSITE" id="PS50995"/>
    </source>
</evidence>
<keyword evidence="2" id="KW-0238">DNA-binding</keyword>
<dbReference type="Gene3D" id="1.10.10.10">
    <property type="entry name" value="Winged helix-like DNA-binding domain superfamily/Winged helix DNA-binding domain"/>
    <property type="match status" value="1"/>
</dbReference>
<dbReference type="GO" id="GO:0003677">
    <property type="term" value="F:DNA binding"/>
    <property type="evidence" value="ECO:0007669"/>
    <property type="project" value="UniProtKB-KW"/>
</dbReference>
<dbReference type="PRINTS" id="PR00598">
    <property type="entry name" value="HTHMARR"/>
</dbReference>
<keyword evidence="6" id="KW-1185">Reference proteome</keyword>
<dbReference type="GO" id="GO:0003700">
    <property type="term" value="F:DNA-binding transcription factor activity"/>
    <property type="evidence" value="ECO:0007669"/>
    <property type="project" value="InterPro"/>
</dbReference>
<dbReference type="Proteomes" id="UP000230709">
    <property type="component" value="Chromosome"/>
</dbReference>
<evidence type="ECO:0000256" key="2">
    <source>
        <dbReference type="ARBA" id="ARBA00023125"/>
    </source>
</evidence>
<dbReference type="RefSeq" id="WP_003608613.1">
    <property type="nucleotide sequence ID" value="NZ_ADVE02000001.1"/>
</dbReference>
<name>A0A2D2D2X7_METT3</name>
<sequence>MTEPDTPKDRAAAAARQWRTERPDLDPFPMEVLGRLLELAQLITRDRLASVFADFGLQMGEFDVLATLRRSGSPYALTPTALYEATMISSGGMTARIDRLEKAGLVQRLRHPTDRRGALVALTDSGKALIDDVLTRHVQAETALLSPLTEEEQKTLDRLLAKLLAGL</sequence>
<evidence type="ECO:0000313" key="6">
    <source>
        <dbReference type="Proteomes" id="UP000230709"/>
    </source>
</evidence>
<protein>
    <submittedName>
        <fullName evidence="5">MarR family transcriptional regulator</fullName>
    </submittedName>
</protein>
<dbReference type="PANTHER" id="PTHR42756">
    <property type="entry name" value="TRANSCRIPTIONAL REGULATOR, MARR"/>
    <property type="match status" value="1"/>
</dbReference>
<evidence type="ECO:0000256" key="3">
    <source>
        <dbReference type="ARBA" id="ARBA00023163"/>
    </source>
</evidence>
<keyword evidence="1" id="KW-0805">Transcription regulation</keyword>
<dbReference type="SUPFAM" id="SSF46785">
    <property type="entry name" value="Winged helix' DNA-binding domain"/>
    <property type="match status" value="1"/>
</dbReference>
<dbReference type="AlphaFoldDB" id="A0A2D2D2X7"/>
<dbReference type="SMART" id="SM00347">
    <property type="entry name" value="HTH_MARR"/>
    <property type="match status" value="1"/>
</dbReference>
<dbReference type="Pfam" id="PF12802">
    <property type="entry name" value="MarR_2"/>
    <property type="match status" value="1"/>
</dbReference>
<dbReference type="InterPro" id="IPR036390">
    <property type="entry name" value="WH_DNA-bd_sf"/>
</dbReference>